<organism evidence="2 3">
    <name type="scientific">Pseudobythopirellula maris</name>
    <dbReference type="NCBI Taxonomy" id="2527991"/>
    <lineage>
        <taxon>Bacteria</taxon>
        <taxon>Pseudomonadati</taxon>
        <taxon>Planctomycetota</taxon>
        <taxon>Planctomycetia</taxon>
        <taxon>Pirellulales</taxon>
        <taxon>Lacipirellulaceae</taxon>
        <taxon>Pseudobythopirellula</taxon>
    </lineage>
</organism>
<feature type="chain" id="PRO_5023014068" description="Lipoprotein" evidence="1">
    <location>
        <begin position="27"/>
        <end position="106"/>
    </location>
</feature>
<feature type="signal peptide" evidence="1">
    <location>
        <begin position="1"/>
        <end position="26"/>
    </location>
</feature>
<dbReference type="EMBL" id="SJPQ01000002">
    <property type="protein sequence ID" value="TWT88833.1"/>
    <property type="molecule type" value="Genomic_DNA"/>
</dbReference>
<evidence type="ECO:0000313" key="2">
    <source>
        <dbReference type="EMBL" id="TWT88833.1"/>
    </source>
</evidence>
<comment type="caution">
    <text evidence="2">The sequence shown here is derived from an EMBL/GenBank/DDBJ whole genome shotgun (WGS) entry which is preliminary data.</text>
</comment>
<sequence precursor="true">MSHQSSTARIRMAAALLLLAASGCGGYEGLSPAAYDGAKSLYNVCNRRAEDKLDAVESYLATESDAGRLAPHEARWLRGVVAKARAGDWEEAAAEARRMMEDQVAW</sequence>
<evidence type="ECO:0000256" key="1">
    <source>
        <dbReference type="SAM" id="SignalP"/>
    </source>
</evidence>
<name>A0A5C5ZRJ3_9BACT</name>
<keyword evidence="3" id="KW-1185">Reference proteome</keyword>
<keyword evidence="1" id="KW-0732">Signal</keyword>
<gene>
    <name evidence="2" type="ORF">Mal64_23210</name>
</gene>
<accession>A0A5C5ZRJ3</accession>
<evidence type="ECO:0000313" key="3">
    <source>
        <dbReference type="Proteomes" id="UP000315440"/>
    </source>
</evidence>
<evidence type="ECO:0008006" key="4">
    <source>
        <dbReference type="Google" id="ProtNLM"/>
    </source>
</evidence>
<protein>
    <recommendedName>
        <fullName evidence="4">Lipoprotein</fullName>
    </recommendedName>
</protein>
<dbReference type="RefSeq" id="WP_146400225.1">
    <property type="nucleotide sequence ID" value="NZ_SJPQ01000002.1"/>
</dbReference>
<reference evidence="2 3" key="1">
    <citation type="submission" date="2019-02" db="EMBL/GenBank/DDBJ databases">
        <title>Deep-cultivation of Planctomycetes and their phenomic and genomic characterization uncovers novel biology.</title>
        <authorList>
            <person name="Wiegand S."/>
            <person name="Jogler M."/>
            <person name="Boedeker C."/>
            <person name="Pinto D."/>
            <person name="Vollmers J."/>
            <person name="Rivas-Marin E."/>
            <person name="Kohn T."/>
            <person name="Peeters S.H."/>
            <person name="Heuer A."/>
            <person name="Rast P."/>
            <person name="Oberbeckmann S."/>
            <person name="Bunk B."/>
            <person name="Jeske O."/>
            <person name="Meyerdierks A."/>
            <person name="Storesund J.E."/>
            <person name="Kallscheuer N."/>
            <person name="Luecker S."/>
            <person name="Lage O.M."/>
            <person name="Pohl T."/>
            <person name="Merkel B.J."/>
            <person name="Hornburger P."/>
            <person name="Mueller R.-W."/>
            <person name="Bruemmer F."/>
            <person name="Labrenz M."/>
            <person name="Spormann A.M."/>
            <person name="Op Den Camp H."/>
            <person name="Overmann J."/>
            <person name="Amann R."/>
            <person name="Jetten M.S.M."/>
            <person name="Mascher T."/>
            <person name="Medema M.H."/>
            <person name="Devos D.P."/>
            <person name="Kaster A.-K."/>
            <person name="Ovreas L."/>
            <person name="Rohde M."/>
            <person name="Galperin M.Y."/>
            <person name="Jogler C."/>
        </authorList>
    </citation>
    <scope>NUCLEOTIDE SEQUENCE [LARGE SCALE GENOMIC DNA]</scope>
    <source>
        <strain evidence="2 3">Mal64</strain>
    </source>
</reference>
<proteinExistence type="predicted"/>
<dbReference type="AlphaFoldDB" id="A0A5C5ZRJ3"/>
<dbReference type="Proteomes" id="UP000315440">
    <property type="component" value="Unassembled WGS sequence"/>
</dbReference>